<reference evidence="2 3" key="2">
    <citation type="submission" date="2023-12" db="EMBL/GenBank/DDBJ databases">
        <title>Description of an unclassified Opitutus bacterium of Verrucomicrobiota.</title>
        <authorList>
            <person name="Zhang D.-F."/>
        </authorList>
    </citation>
    <scope>NUCLEOTIDE SEQUENCE [LARGE SCALE GENOMIC DNA]</scope>
    <source>
        <strain evidence="2 3">WL0086</strain>
    </source>
</reference>
<dbReference type="Proteomes" id="UP000738431">
    <property type="component" value="Chromosome"/>
</dbReference>
<sequence length="305" mass="32669">MQKNRIPHARRIWQWLAAATVLIFFTGCEEMTITNLTPSAVPVNPSQIYTFSARVTPKSRGFMEGSLNPQIVIDGNIHTMDPSPLGEDIYEFDYQIPSGRTEVSYYYLATFDVKFQGVVTPREAYTGVIRTKLQGRLVLSMVVNRGPVGARIGIVGQGFTPQDVVTVNGQPARTVFDSSNSLSFFVPSVPPGRNYQIVVQSPTGQQPVGTFRVDGLALEVFPASLNLAQGETQNLTFNLPQAAPAGGLLLDVTTDAPDSVIMPEVVIPAGSTTVTVPVRGGLPGSGSLFLTGFGGGEVVVPISVR</sequence>
<feature type="domain" description="IPT/TIG" evidence="1">
    <location>
        <begin position="140"/>
        <end position="203"/>
    </location>
</feature>
<dbReference type="Pfam" id="PF01833">
    <property type="entry name" value="TIG"/>
    <property type="match status" value="1"/>
</dbReference>
<evidence type="ECO:0000313" key="3">
    <source>
        <dbReference type="Proteomes" id="UP000738431"/>
    </source>
</evidence>
<proteinExistence type="predicted"/>
<name>A0ABZ1CBD9_9BACT</name>
<dbReference type="RefSeq" id="WP_221031800.1">
    <property type="nucleotide sequence ID" value="NZ_CP139781.1"/>
</dbReference>
<organism evidence="2 3">
    <name type="scientific">Actomonas aquatica</name>
    <dbReference type="NCBI Taxonomy" id="2866162"/>
    <lineage>
        <taxon>Bacteria</taxon>
        <taxon>Pseudomonadati</taxon>
        <taxon>Verrucomicrobiota</taxon>
        <taxon>Opitutia</taxon>
        <taxon>Opitutales</taxon>
        <taxon>Opitutaceae</taxon>
        <taxon>Actomonas</taxon>
    </lineage>
</organism>
<dbReference type="InterPro" id="IPR014756">
    <property type="entry name" value="Ig_E-set"/>
</dbReference>
<evidence type="ECO:0000313" key="2">
    <source>
        <dbReference type="EMBL" id="WRQ88700.1"/>
    </source>
</evidence>
<keyword evidence="3" id="KW-1185">Reference proteome</keyword>
<accession>A0ABZ1CBD9</accession>
<dbReference type="EMBL" id="CP139781">
    <property type="protein sequence ID" value="WRQ88700.1"/>
    <property type="molecule type" value="Genomic_DNA"/>
</dbReference>
<evidence type="ECO:0000259" key="1">
    <source>
        <dbReference type="Pfam" id="PF01833"/>
    </source>
</evidence>
<dbReference type="InterPro" id="IPR013783">
    <property type="entry name" value="Ig-like_fold"/>
</dbReference>
<reference evidence="2 3" key="1">
    <citation type="submission" date="2021-08" db="EMBL/GenBank/DDBJ databases">
        <authorList>
            <person name="Zhang D."/>
            <person name="Zhang A."/>
            <person name="Wang L."/>
        </authorList>
    </citation>
    <scope>NUCLEOTIDE SEQUENCE [LARGE SCALE GENOMIC DNA]</scope>
    <source>
        <strain evidence="2 3">WL0086</strain>
    </source>
</reference>
<dbReference type="InterPro" id="IPR002909">
    <property type="entry name" value="IPT_dom"/>
</dbReference>
<protein>
    <submittedName>
        <fullName evidence="2">Cell surface protein</fullName>
    </submittedName>
</protein>
<dbReference type="Gene3D" id="2.60.40.10">
    <property type="entry name" value="Immunoglobulins"/>
    <property type="match status" value="1"/>
</dbReference>
<gene>
    <name evidence="2" type="ORF">K1X11_004740</name>
</gene>
<dbReference type="SUPFAM" id="SSF81296">
    <property type="entry name" value="E set domains"/>
    <property type="match status" value="1"/>
</dbReference>
<dbReference type="PROSITE" id="PS51257">
    <property type="entry name" value="PROKAR_LIPOPROTEIN"/>
    <property type="match status" value="1"/>
</dbReference>